<evidence type="ECO:0000313" key="2">
    <source>
        <dbReference type="Proteomes" id="UP001627408"/>
    </source>
</evidence>
<organism evidence="1 2">
    <name type="scientific">Tateyamaria armeniaca</name>
    <dbReference type="NCBI Taxonomy" id="2518930"/>
    <lineage>
        <taxon>Bacteria</taxon>
        <taxon>Pseudomonadati</taxon>
        <taxon>Pseudomonadota</taxon>
        <taxon>Alphaproteobacteria</taxon>
        <taxon>Rhodobacterales</taxon>
        <taxon>Roseobacteraceae</taxon>
        <taxon>Tateyamaria</taxon>
    </lineage>
</organism>
<evidence type="ECO:0008006" key="3">
    <source>
        <dbReference type="Google" id="ProtNLM"/>
    </source>
</evidence>
<evidence type="ECO:0000313" key="1">
    <source>
        <dbReference type="EMBL" id="MFL4468640.1"/>
    </source>
</evidence>
<dbReference type="Proteomes" id="UP001627408">
    <property type="component" value="Unassembled WGS sequence"/>
</dbReference>
<comment type="caution">
    <text evidence="1">The sequence shown here is derived from an EMBL/GenBank/DDBJ whole genome shotgun (WGS) entry which is preliminary data.</text>
</comment>
<gene>
    <name evidence="1" type="ORF">ACERZ8_01655</name>
</gene>
<reference evidence="1 2" key="1">
    <citation type="submission" date="2024-08" db="EMBL/GenBank/DDBJ databases">
        <title>Tateyamaria sp. nov., isolated from marine algae.</title>
        <authorList>
            <person name="Choi B.J."/>
            <person name="Kim J.M."/>
            <person name="Lee J.K."/>
            <person name="Choi D.G."/>
            <person name="Bayburt H."/>
            <person name="Baek J.H."/>
            <person name="Han D.M."/>
            <person name="Jeon C.O."/>
        </authorList>
    </citation>
    <scope>NUCLEOTIDE SEQUENCE [LARGE SCALE GENOMIC DNA]</scope>
    <source>
        <strain evidence="1 2">KMU-156</strain>
    </source>
</reference>
<dbReference type="EMBL" id="JBHDIY010000002">
    <property type="protein sequence ID" value="MFL4468640.1"/>
    <property type="molecule type" value="Genomic_DNA"/>
</dbReference>
<protein>
    <recommendedName>
        <fullName evidence="3">Argininosuccinate lyase</fullName>
    </recommendedName>
</protein>
<dbReference type="RefSeq" id="WP_407590380.1">
    <property type="nucleotide sequence ID" value="NZ_JBHDIY010000002.1"/>
</dbReference>
<sequence>MKHALCLIALLGVAACGVDGEPERPISTNVGISVGSGGHVGGTIGVSRGPLSVGVGIF</sequence>
<name>A0ABW8UNE7_9RHOB</name>
<keyword evidence="2" id="KW-1185">Reference proteome</keyword>
<accession>A0ABW8UNE7</accession>
<dbReference type="PROSITE" id="PS51257">
    <property type="entry name" value="PROKAR_LIPOPROTEIN"/>
    <property type="match status" value="1"/>
</dbReference>
<proteinExistence type="predicted"/>